<feature type="domain" description="Helix-hairpin-helix DNA-binding motif class 1" evidence="2">
    <location>
        <begin position="61"/>
        <end position="80"/>
    </location>
</feature>
<protein>
    <submittedName>
        <fullName evidence="3">Helix-hairpin-helix domain-containing protein</fullName>
    </submittedName>
</protein>
<accession>A0A4R5A4K1</accession>
<dbReference type="InterPro" id="IPR051675">
    <property type="entry name" value="Endo/Exo/Phosphatase_dom_1"/>
</dbReference>
<dbReference type="GO" id="GO:0015628">
    <property type="term" value="P:protein secretion by the type II secretion system"/>
    <property type="evidence" value="ECO:0007669"/>
    <property type="project" value="TreeGrafter"/>
</dbReference>
<dbReference type="GO" id="GO:0015627">
    <property type="term" value="C:type II protein secretion system complex"/>
    <property type="evidence" value="ECO:0007669"/>
    <property type="project" value="TreeGrafter"/>
</dbReference>
<dbReference type="AlphaFoldDB" id="A0A4R5A4K1"/>
<dbReference type="PANTHER" id="PTHR21180">
    <property type="entry name" value="ENDONUCLEASE/EXONUCLEASE/PHOSPHATASE FAMILY DOMAIN-CONTAINING PROTEIN 1"/>
    <property type="match status" value="1"/>
</dbReference>
<reference evidence="3 4" key="1">
    <citation type="submission" date="2019-02" db="EMBL/GenBank/DDBJ databases">
        <title>Draft genome sequences of novel Actinobacteria.</title>
        <authorList>
            <person name="Sahin N."/>
            <person name="Ay H."/>
            <person name="Saygin H."/>
        </authorList>
    </citation>
    <scope>NUCLEOTIDE SEQUENCE [LARGE SCALE GENOMIC DNA]</scope>
    <source>
        <strain evidence="3 4">8K307</strain>
    </source>
</reference>
<dbReference type="PANTHER" id="PTHR21180:SF32">
    <property type="entry name" value="ENDONUCLEASE_EXONUCLEASE_PHOSPHATASE FAMILY DOMAIN-CONTAINING PROTEIN 1"/>
    <property type="match status" value="1"/>
</dbReference>
<dbReference type="Pfam" id="PF12836">
    <property type="entry name" value="HHH_3"/>
    <property type="match status" value="1"/>
</dbReference>
<evidence type="ECO:0000256" key="1">
    <source>
        <dbReference type="SAM" id="MobiDB-lite"/>
    </source>
</evidence>
<dbReference type="Proteomes" id="UP000295217">
    <property type="component" value="Unassembled WGS sequence"/>
</dbReference>
<dbReference type="SMART" id="SM00278">
    <property type="entry name" value="HhH1"/>
    <property type="match status" value="2"/>
</dbReference>
<keyword evidence="4" id="KW-1185">Reference proteome</keyword>
<sequence>PPEAAPAAPPGAGSSGQTPAAPIDLNTATAAELESLPGIGPALAGRILEWRAQNGRFTTIDELREVAGIGEQRFAQLEPLVTV</sequence>
<feature type="domain" description="Helix-hairpin-helix DNA-binding motif class 1" evidence="2">
    <location>
        <begin position="31"/>
        <end position="50"/>
    </location>
</feature>
<dbReference type="Gene3D" id="1.10.150.320">
    <property type="entry name" value="Photosystem II 12 kDa extrinsic protein"/>
    <property type="match status" value="1"/>
</dbReference>
<dbReference type="InterPro" id="IPR010994">
    <property type="entry name" value="RuvA_2-like"/>
</dbReference>
<gene>
    <name evidence="3" type="ORF">E1262_23810</name>
</gene>
<evidence type="ECO:0000259" key="2">
    <source>
        <dbReference type="SMART" id="SM00278"/>
    </source>
</evidence>
<organism evidence="3 4">
    <name type="scientific">Jiangella aurantiaca</name>
    <dbReference type="NCBI Taxonomy" id="2530373"/>
    <lineage>
        <taxon>Bacteria</taxon>
        <taxon>Bacillati</taxon>
        <taxon>Actinomycetota</taxon>
        <taxon>Actinomycetes</taxon>
        <taxon>Jiangellales</taxon>
        <taxon>Jiangellaceae</taxon>
        <taxon>Jiangella</taxon>
    </lineage>
</organism>
<dbReference type="GO" id="GO:0003677">
    <property type="term" value="F:DNA binding"/>
    <property type="evidence" value="ECO:0007669"/>
    <property type="project" value="InterPro"/>
</dbReference>
<name>A0A4R5A4K1_9ACTN</name>
<dbReference type="OrthoDB" id="9758724at2"/>
<dbReference type="InterPro" id="IPR003583">
    <property type="entry name" value="Hlx-hairpin-Hlx_DNA-bd_motif"/>
</dbReference>
<evidence type="ECO:0000313" key="3">
    <source>
        <dbReference type="EMBL" id="TDD65846.1"/>
    </source>
</evidence>
<comment type="caution">
    <text evidence="3">The sequence shown here is derived from an EMBL/GenBank/DDBJ whole genome shotgun (WGS) entry which is preliminary data.</text>
</comment>
<dbReference type="EMBL" id="SMLB01000046">
    <property type="protein sequence ID" value="TDD65846.1"/>
    <property type="molecule type" value="Genomic_DNA"/>
</dbReference>
<dbReference type="RefSeq" id="WP_132106310.1">
    <property type="nucleotide sequence ID" value="NZ_SMLB01000046.1"/>
</dbReference>
<proteinExistence type="predicted"/>
<feature type="non-terminal residue" evidence="3">
    <location>
        <position position="1"/>
    </location>
</feature>
<feature type="region of interest" description="Disordered" evidence="1">
    <location>
        <begin position="1"/>
        <end position="22"/>
    </location>
</feature>
<dbReference type="SUPFAM" id="SSF47781">
    <property type="entry name" value="RuvA domain 2-like"/>
    <property type="match status" value="1"/>
</dbReference>
<evidence type="ECO:0000313" key="4">
    <source>
        <dbReference type="Proteomes" id="UP000295217"/>
    </source>
</evidence>
<feature type="compositionally biased region" description="Low complexity" evidence="1">
    <location>
        <begin position="10"/>
        <end position="22"/>
    </location>
</feature>
<dbReference type="GO" id="GO:0006281">
    <property type="term" value="P:DNA repair"/>
    <property type="evidence" value="ECO:0007669"/>
    <property type="project" value="InterPro"/>
</dbReference>